<organism evidence="3 4">
    <name type="scientific">Mucuna pruriens</name>
    <name type="common">Velvet bean</name>
    <name type="synonym">Dolichos pruriens</name>
    <dbReference type="NCBI Taxonomy" id="157652"/>
    <lineage>
        <taxon>Eukaryota</taxon>
        <taxon>Viridiplantae</taxon>
        <taxon>Streptophyta</taxon>
        <taxon>Embryophyta</taxon>
        <taxon>Tracheophyta</taxon>
        <taxon>Spermatophyta</taxon>
        <taxon>Magnoliopsida</taxon>
        <taxon>eudicotyledons</taxon>
        <taxon>Gunneridae</taxon>
        <taxon>Pentapetalae</taxon>
        <taxon>rosids</taxon>
        <taxon>fabids</taxon>
        <taxon>Fabales</taxon>
        <taxon>Fabaceae</taxon>
        <taxon>Papilionoideae</taxon>
        <taxon>50 kb inversion clade</taxon>
        <taxon>NPAAA clade</taxon>
        <taxon>indigoferoid/millettioid clade</taxon>
        <taxon>Phaseoleae</taxon>
        <taxon>Mucuna</taxon>
    </lineage>
</organism>
<dbReference type="PANTHER" id="PTHR24559:SF444">
    <property type="entry name" value="REVERSE TRANSCRIPTASE DOMAIN-CONTAINING PROTEIN"/>
    <property type="match status" value="1"/>
</dbReference>
<name>A0A371EPX6_MUCPR</name>
<comment type="caution">
    <text evidence="3">The sequence shown here is derived from an EMBL/GenBank/DDBJ whole genome shotgun (WGS) entry which is preliminary data.</text>
</comment>
<feature type="domain" description="Reverse transcriptase" evidence="2">
    <location>
        <begin position="522"/>
        <end position="676"/>
    </location>
</feature>
<dbReference type="Proteomes" id="UP000257109">
    <property type="component" value="Unassembled WGS sequence"/>
</dbReference>
<dbReference type="SUPFAM" id="SSF56672">
    <property type="entry name" value="DNA/RNA polymerases"/>
    <property type="match status" value="1"/>
</dbReference>
<sequence>MANVKKLEFSIYYSQDLTLGQKIERCKEQIILQEPSKSFVSLSKVICGCLYQPTHKSIIKSKWIFNNKLVEDGKVVRNKARLVTQDYNQQEVSISLKPLLTSLCYITSCFEDLNLSDHVFKLKRSLYGLMQAYHVWYDRLVRFLISNGFSRGKVNTTLFRKKKSNKDFIMLIISFLVLLINPCAKTSLKLKIVYGLQVKQEEDKGIYVHQEKYTKELFKKFKMEGLKSMSTSINSFVTLMKDKLGKLIDKTIYRGMISSLLYRITICNLENPENTTNAEVKVAKTEESATAQLATIFTTEIKSARGGRVKEEIKTQAGADINVQFGSEAAQETKADSNPARIEATESSRPKQPKAEIMSAHLVSSQNQVGQMDPNALTEPPMELKPLPSHLEYAYLDKEQQLPVIIANNLHREQEDKLLEVLRQHKKAIGWKLSDLPGINPSICMHRILMEEEIKPIRQQQRRLNLTLLDVVKKEVTKLFAAGIIYPISDSQWVSPVQVVPKKFGMTVVKNQHDKLVPTRIRNSWRVCIDYRSLNQATRKDHFPLPFIDQVLEKLARKSHYCFLDGFSGYMQIHIAPEDQHKTTFTCPFGTFAYTRIPFGMCNALSTFQRCMTSIFSDLLQDCMEVFMDDFPVYADSFEACLNNLSKVLKRCIDTNLVLNFEKCHFMVTEGIVLGHLVSNKGIEVDKSKIDIITSLPNPTSVWEVRFFWDMQASTKDSLRTSANLLCHYPDCYRRM</sequence>
<dbReference type="InterPro" id="IPR043128">
    <property type="entry name" value="Rev_trsase/Diguanyl_cyclase"/>
</dbReference>
<protein>
    <submittedName>
        <fullName evidence="3">Retrovirus-related Pol polyprotein</fullName>
    </submittedName>
</protein>
<feature type="region of interest" description="Disordered" evidence="1">
    <location>
        <begin position="329"/>
        <end position="354"/>
    </location>
</feature>
<dbReference type="Gene3D" id="3.30.70.270">
    <property type="match status" value="1"/>
</dbReference>
<evidence type="ECO:0000256" key="1">
    <source>
        <dbReference type="SAM" id="MobiDB-lite"/>
    </source>
</evidence>
<dbReference type="OrthoDB" id="1922084at2759"/>
<keyword evidence="4" id="KW-1185">Reference proteome</keyword>
<dbReference type="InterPro" id="IPR043502">
    <property type="entry name" value="DNA/RNA_pol_sf"/>
</dbReference>
<dbReference type="InterPro" id="IPR053134">
    <property type="entry name" value="RNA-dir_DNA_polymerase"/>
</dbReference>
<evidence type="ECO:0000313" key="4">
    <source>
        <dbReference type="Proteomes" id="UP000257109"/>
    </source>
</evidence>
<dbReference type="AlphaFoldDB" id="A0A371EPX6"/>
<dbReference type="EMBL" id="QJKJ01012752">
    <property type="protein sequence ID" value="RDX67969.1"/>
    <property type="molecule type" value="Genomic_DNA"/>
</dbReference>
<dbReference type="Pfam" id="PF00078">
    <property type="entry name" value="RVT_1"/>
    <property type="match status" value="1"/>
</dbReference>
<evidence type="ECO:0000313" key="3">
    <source>
        <dbReference type="EMBL" id="RDX67969.1"/>
    </source>
</evidence>
<dbReference type="CDD" id="cd01647">
    <property type="entry name" value="RT_LTR"/>
    <property type="match status" value="1"/>
</dbReference>
<gene>
    <name evidence="3" type="primary">pol</name>
    <name evidence="3" type="ORF">CR513_53097</name>
</gene>
<proteinExistence type="predicted"/>
<dbReference type="InterPro" id="IPR000477">
    <property type="entry name" value="RT_dom"/>
</dbReference>
<evidence type="ECO:0000259" key="2">
    <source>
        <dbReference type="Pfam" id="PF00078"/>
    </source>
</evidence>
<dbReference type="Gene3D" id="3.10.10.10">
    <property type="entry name" value="HIV Type 1 Reverse Transcriptase, subunit A, domain 1"/>
    <property type="match status" value="1"/>
</dbReference>
<accession>A0A371EPX6</accession>
<dbReference type="PANTHER" id="PTHR24559">
    <property type="entry name" value="TRANSPOSON TY3-I GAG-POL POLYPROTEIN"/>
    <property type="match status" value="1"/>
</dbReference>
<reference evidence="3" key="1">
    <citation type="submission" date="2018-05" db="EMBL/GenBank/DDBJ databases">
        <title>Draft genome of Mucuna pruriens seed.</title>
        <authorList>
            <person name="Nnadi N.E."/>
            <person name="Vos R."/>
            <person name="Hasami M.H."/>
            <person name="Devisetty U.K."/>
            <person name="Aguiy J.C."/>
        </authorList>
    </citation>
    <scope>NUCLEOTIDE SEQUENCE [LARGE SCALE GENOMIC DNA]</scope>
    <source>
        <strain evidence="3">JCA_2017</strain>
    </source>
</reference>
<feature type="non-terminal residue" evidence="3">
    <location>
        <position position="1"/>
    </location>
</feature>